<feature type="compositionally biased region" description="Basic and acidic residues" evidence="1">
    <location>
        <begin position="44"/>
        <end position="55"/>
    </location>
</feature>
<protein>
    <submittedName>
        <fullName evidence="2">Uncharacterized protein</fullName>
    </submittedName>
</protein>
<evidence type="ECO:0000256" key="1">
    <source>
        <dbReference type="SAM" id="MobiDB-lite"/>
    </source>
</evidence>
<dbReference type="EMBL" id="CAKOFQ010006887">
    <property type="protein sequence ID" value="CAH1979934.1"/>
    <property type="molecule type" value="Genomic_DNA"/>
</dbReference>
<sequence>MDEDESDVESVQSEEFEEMLNQMSGVKEREDEIDYLDEIGDTLKYNKKDKGKQMDDESESDKDDNESEISDQELEEDFDDMEDASELDDFDEESDEDDEMVTKSPKSKRKGDTSSLFASAEEFATLLEDEGSSKVKPGGSNAFANMDNADTKQLAWEEQRNRWVKGYNRSFGKSSKTQFGKDKEVFKKRKNKSKFANKSKKIKK</sequence>
<dbReference type="Proteomes" id="UP001152888">
    <property type="component" value="Unassembled WGS sequence"/>
</dbReference>
<reference evidence="2" key="1">
    <citation type="submission" date="2022-03" db="EMBL/GenBank/DDBJ databases">
        <authorList>
            <person name="Sayadi A."/>
        </authorList>
    </citation>
    <scope>NUCLEOTIDE SEQUENCE</scope>
</reference>
<gene>
    <name evidence="2" type="ORF">ACAOBT_LOCUS13719</name>
</gene>
<feature type="region of interest" description="Disordered" evidence="1">
    <location>
        <begin position="127"/>
        <end position="147"/>
    </location>
</feature>
<keyword evidence="3" id="KW-1185">Reference proteome</keyword>
<feature type="region of interest" description="Disordered" evidence="1">
    <location>
        <begin position="174"/>
        <end position="204"/>
    </location>
</feature>
<feature type="compositionally biased region" description="Acidic residues" evidence="1">
    <location>
        <begin position="31"/>
        <end position="40"/>
    </location>
</feature>
<feature type="compositionally biased region" description="Acidic residues" evidence="1">
    <location>
        <begin position="1"/>
        <end position="18"/>
    </location>
</feature>
<comment type="caution">
    <text evidence="2">The sequence shown here is derived from an EMBL/GenBank/DDBJ whole genome shotgun (WGS) entry which is preliminary data.</text>
</comment>
<feature type="compositionally biased region" description="Basic residues" evidence="1">
    <location>
        <begin position="186"/>
        <end position="204"/>
    </location>
</feature>
<feature type="region of interest" description="Disordered" evidence="1">
    <location>
        <begin position="1"/>
        <end position="115"/>
    </location>
</feature>
<dbReference type="OrthoDB" id="28947at2759"/>
<organism evidence="2 3">
    <name type="scientific">Acanthoscelides obtectus</name>
    <name type="common">Bean weevil</name>
    <name type="synonym">Bruchus obtectus</name>
    <dbReference type="NCBI Taxonomy" id="200917"/>
    <lineage>
        <taxon>Eukaryota</taxon>
        <taxon>Metazoa</taxon>
        <taxon>Ecdysozoa</taxon>
        <taxon>Arthropoda</taxon>
        <taxon>Hexapoda</taxon>
        <taxon>Insecta</taxon>
        <taxon>Pterygota</taxon>
        <taxon>Neoptera</taxon>
        <taxon>Endopterygota</taxon>
        <taxon>Coleoptera</taxon>
        <taxon>Polyphaga</taxon>
        <taxon>Cucujiformia</taxon>
        <taxon>Chrysomeloidea</taxon>
        <taxon>Chrysomelidae</taxon>
        <taxon>Bruchinae</taxon>
        <taxon>Bruchini</taxon>
        <taxon>Acanthoscelides</taxon>
    </lineage>
</organism>
<evidence type="ECO:0000313" key="2">
    <source>
        <dbReference type="EMBL" id="CAH1979934.1"/>
    </source>
</evidence>
<dbReference type="AlphaFoldDB" id="A0A9P0KNU8"/>
<accession>A0A9P0KNU8</accession>
<evidence type="ECO:0000313" key="3">
    <source>
        <dbReference type="Proteomes" id="UP001152888"/>
    </source>
</evidence>
<name>A0A9P0KNU8_ACAOB</name>
<proteinExistence type="predicted"/>
<feature type="compositionally biased region" description="Acidic residues" evidence="1">
    <location>
        <begin position="56"/>
        <end position="99"/>
    </location>
</feature>